<gene>
    <name evidence="2" type="ORF">SR858_13875</name>
</gene>
<accession>A0ABZ0Y5P9</accession>
<dbReference type="GeneID" id="43167053"/>
<proteinExistence type="predicted"/>
<dbReference type="Proteomes" id="UP001326110">
    <property type="component" value="Chromosome"/>
</dbReference>
<evidence type="ECO:0000256" key="1">
    <source>
        <dbReference type="SAM" id="MobiDB-lite"/>
    </source>
</evidence>
<name>A0ABZ0Y5P9_9BURK</name>
<organism evidence="2 3">
    <name type="scientific">Duganella zoogloeoides</name>
    <dbReference type="NCBI Taxonomy" id="75659"/>
    <lineage>
        <taxon>Bacteria</taxon>
        <taxon>Pseudomonadati</taxon>
        <taxon>Pseudomonadota</taxon>
        <taxon>Betaproteobacteria</taxon>
        <taxon>Burkholderiales</taxon>
        <taxon>Oxalobacteraceae</taxon>
        <taxon>Telluria group</taxon>
        <taxon>Duganella</taxon>
    </lineage>
</organism>
<evidence type="ECO:0000313" key="2">
    <source>
        <dbReference type="EMBL" id="WQH07379.1"/>
    </source>
</evidence>
<protein>
    <submittedName>
        <fullName evidence="2">Uncharacterized protein</fullName>
    </submittedName>
</protein>
<evidence type="ECO:0000313" key="3">
    <source>
        <dbReference type="Proteomes" id="UP001326110"/>
    </source>
</evidence>
<sequence length="63" mass="6702">MRCEPLASAGQRRRQEGQGAAQCPVLLHGVGGKDLGFVELAQKIDPRLTVVLAVLQPGPALQR</sequence>
<keyword evidence="3" id="KW-1185">Reference proteome</keyword>
<feature type="region of interest" description="Disordered" evidence="1">
    <location>
        <begin position="1"/>
        <end position="20"/>
    </location>
</feature>
<dbReference type="EMBL" id="CP140152">
    <property type="protein sequence ID" value="WQH07379.1"/>
    <property type="molecule type" value="Genomic_DNA"/>
</dbReference>
<reference evidence="2 3" key="1">
    <citation type="submission" date="2023-11" db="EMBL/GenBank/DDBJ databases">
        <title>MicrobeMod: A computational toolkit for identifying prokaryotic methylation and restriction-modification with nanopore sequencing.</title>
        <authorList>
            <person name="Crits-Christoph A."/>
            <person name="Kang S.C."/>
            <person name="Lee H."/>
            <person name="Ostrov N."/>
        </authorList>
    </citation>
    <scope>NUCLEOTIDE SEQUENCE [LARGE SCALE GENOMIC DNA]</scope>
    <source>
        <strain evidence="2 3">ATCC 25935</strain>
    </source>
</reference>
<dbReference type="RefSeq" id="WP_154820117.1">
    <property type="nucleotide sequence ID" value="NZ_CP140152.1"/>
</dbReference>